<gene>
    <name evidence="8" type="primary">flgB</name>
    <name evidence="8" type="ordered locus">NE0302</name>
</gene>
<evidence type="ECO:0000256" key="5">
    <source>
        <dbReference type="ARBA" id="ARBA00024934"/>
    </source>
</evidence>
<evidence type="ECO:0000256" key="4">
    <source>
        <dbReference type="ARBA" id="ARBA00023143"/>
    </source>
</evidence>
<dbReference type="PIRSF" id="PIRSF002889">
    <property type="entry name" value="Rod_FlgB"/>
    <property type="match status" value="1"/>
</dbReference>
<dbReference type="RefSeq" id="WP_011110937.1">
    <property type="nucleotide sequence ID" value="NC_004757.1"/>
</dbReference>
<name>Q82XH2_NITEU</name>
<dbReference type="PANTHER" id="PTHR30435:SF12">
    <property type="entry name" value="FLAGELLAR BASAL BODY ROD PROTEIN FLGB"/>
    <property type="match status" value="1"/>
</dbReference>
<dbReference type="InterPro" id="IPR006300">
    <property type="entry name" value="FlgB"/>
</dbReference>
<evidence type="ECO:0000313" key="9">
    <source>
        <dbReference type="Proteomes" id="UP000001416"/>
    </source>
</evidence>
<evidence type="ECO:0000256" key="2">
    <source>
        <dbReference type="ARBA" id="ARBA00009677"/>
    </source>
</evidence>
<evidence type="ECO:0000256" key="6">
    <source>
        <dbReference type="PIRNR" id="PIRNR002889"/>
    </source>
</evidence>
<reference evidence="8 9" key="1">
    <citation type="journal article" date="2003" name="J. Bacteriol.">
        <title>Complete genome sequence of the ammonia-oxidizing bacterium and obligate chemolithoautotroph Nitrosomonas europaea.</title>
        <authorList>
            <person name="Chain P."/>
            <person name="Lamerdin J."/>
            <person name="Larimer F."/>
            <person name="Regala W."/>
            <person name="Land M."/>
            <person name="Hauser L."/>
            <person name="Hooper A."/>
            <person name="Klotz M."/>
            <person name="Norton J."/>
            <person name="Sayavedra-Soto L."/>
            <person name="Arciero D."/>
            <person name="Hommes N."/>
            <person name="Whittaker M."/>
            <person name="Arp D."/>
        </authorList>
    </citation>
    <scope>NUCLEOTIDE SEQUENCE [LARGE SCALE GENOMIC DNA]</scope>
    <source>
        <strain evidence="9">ATCC 19718 / CIP 103999 / KCTC 2705 / NBRC 14298</strain>
    </source>
</reference>
<dbReference type="EMBL" id="AL954747">
    <property type="protein sequence ID" value="CAD84213.1"/>
    <property type="molecule type" value="Genomic_DNA"/>
</dbReference>
<evidence type="ECO:0000256" key="3">
    <source>
        <dbReference type="ARBA" id="ARBA00014376"/>
    </source>
</evidence>
<keyword evidence="9" id="KW-1185">Reference proteome</keyword>
<protein>
    <recommendedName>
        <fullName evidence="3 6">Flagellar basal body rod protein FlgB</fullName>
    </recommendedName>
</protein>
<dbReference type="GeneID" id="87103509"/>
<keyword evidence="8" id="KW-0282">Flagellum</keyword>
<dbReference type="OrthoDB" id="9788334at2"/>
<feature type="domain" description="Flagellar basal body rod protein N-terminal" evidence="7">
    <location>
        <begin position="13"/>
        <end position="39"/>
    </location>
</feature>
<dbReference type="eggNOG" id="COG1815">
    <property type="taxonomic scope" value="Bacteria"/>
</dbReference>
<comment type="subcellular location">
    <subcellularLocation>
        <location evidence="1 6">Bacterial flagellum basal body</location>
    </subcellularLocation>
</comment>
<keyword evidence="8" id="KW-0969">Cilium</keyword>
<comment type="function">
    <text evidence="5 6">Structural component of flagellum, the bacterial motility apparatus. Part of the rod structure of flagellar basal body.</text>
</comment>
<dbReference type="STRING" id="228410.NE0302"/>
<dbReference type="Pfam" id="PF00460">
    <property type="entry name" value="Flg_bb_rod"/>
    <property type="match status" value="1"/>
</dbReference>
<sequence length="137" mass="15168">MISKLENLVGFNQRALGLRATRQELLSGNIANADTPGFKARDFDFAKAMQNVQSPQRVQHSSLATTAPGHIGMADFRSITSVPKQYRVPQQPSIDGNTVDMDTERMQFMDNAMRYDAGLTFISGQFRTLLSAIKEGN</sequence>
<dbReference type="AlphaFoldDB" id="Q82XH2"/>
<dbReference type="HOGENOM" id="CLU_125463_1_0_4"/>
<comment type="similarity">
    <text evidence="2 6">Belongs to the flagella basal body rod proteins family.</text>
</comment>
<dbReference type="PhylomeDB" id="Q82XH2"/>
<comment type="subunit">
    <text evidence="6">The basal body constitutes a major portion of the flagellar organelle and consists of a number of rings mounted on a central rod.</text>
</comment>
<keyword evidence="8" id="KW-0966">Cell projection</keyword>
<evidence type="ECO:0000313" key="8">
    <source>
        <dbReference type="EMBL" id="CAD84213.1"/>
    </source>
</evidence>
<evidence type="ECO:0000259" key="7">
    <source>
        <dbReference type="Pfam" id="PF00460"/>
    </source>
</evidence>
<dbReference type="GO" id="GO:0030694">
    <property type="term" value="C:bacterial-type flagellum basal body, rod"/>
    <property type="evidence" value="ECO:0007669"/>
    <property type="project" value="InterPro"/>
</dbReference>
<dbReference type="KEGG" id="neu:NE0302"/>
<dbReference type="Proteomes" id="UP000001416">
    <property type="component" value="Chromosome"/>
</dbReference>
<proteinExistence type="inferred from homology"/>
<dbReference type="InterPro" id="IPR001444">
    <property type="entry name" value="Flag_bb_rod_N"/>
</dbReference>
<dbReference type="NCBIfam" id="TIGR01396">
    <property type="entry name" value="FlgB"/>
    <property type="match status" value="1"/>
</dbReference>
<accession>Q82XH2</accession>
<dbReference type="PANTHER" id="PTHR30435">
    <property type="entry name" value="FLAGELLAR PROTEIN"/>
    <property type="match status" value="1"/>
</dbReference>
<dbReference type="GO" id="GO:0071973">
    <property type="term" value="P:bacterial-type flagellum-dependent cell motility"/>
    <property type="evidence" value="ECO:0007669"/>
    <property type="project" value="InterPro"/>
</dbReference>
<evidence type="ECO:0000256" key="1">
    <source>
        <dbReference type="ARBA" id="ARBA00004117"/>
    </source>
</evidence>
<organism evidence="8 9">
    <name type="scientific">Nitrosomonas europaea (strain ATCC 19718 / CIP 103999 / KCTC 2705 / NBRC 14298)</name>
    <dbReference type="NCBI Taxonomy" id="228410"/>
    <lineage>
        <taxon>Bacteria</taxon>
        <taxon>Pseudomonadati</taxon>
        <taxon>Pseudomonadota</taxon>
        <taxon>Betaproteobacteria</taxon>
        <taxon>Nitrosomonadales</taxon>
        <taxon>Nitrosomonadaceae</taxon>
        <taxon>Nitrosomonas</taxon>
    </lineage>
</organism>
<keyword evidence="4 6" id="KW-0975">Bacterial flagellum</keyword>